<dbReference type="AlphaFoldDB" id="A0A9Q1FEI7"/>
<evidence type="ECO:0000313" key="2">
    <source>
        <dbReference type="EMBL" id="KAJ8356779.1"/>
    </source>
</evidence>
<dbReference type="EMBL" id="JAINUF010000006">
    <property type="protein sequence ID" value="KAJ8356779.1"/>
    <property type="molecule type" value="Genomic_DNA"/>
</dbReference>
<organism evidence="2 3">
    <name type="scientific">Synaphobranchus kaupii</name>
    <name type="common">Kaup's arrowtooth eel</name>
    <dbReference type="NCBI Taxonomy" id="118154"/>
    <lineage>
        <taxon>Eukaryota</taxon>
        <taxon>Metazoa</taxon>
        <taxon>Chordata</taxon>
        <taxon>Craniata</taxon>
        <taxon>Vertebrata</taxon>
        <taxon>Euteleostomi</taxon>
        <taxon>Actinopterygii</taxon>
        <taxon>Neopterygii</taxon>
        <taxon>Teleostei</taxon>
        <taxon>Anguilliformes</taxon>
        <taxon>Synaphobranchidae</taxon>
        <taxon>Synaphobranchus</taxon>
    </lineage>
</organism>
<feature type="compositionally biased region" description="Low complexity" evidence="1">
    <location>
        <begin position="302"/>
        <end position="314"/>
    </location>
</feature>
<dbReference type="InterPro" id="IPR043502">
    <property type="entry name" value="DNA/RNA_pol_sf"/>
</dbReference>
<sequence length="355" mass="39382">MFERLMERVIKGDPATACSVYLDHILVHAPSFETALANLWLVLKGISSANLRLNPAKCQFFRRVITALAPRRGEERGHHRPSQSEDSQNLANPLITEGSVQLHGLSLILQALYKKLWKHRRPPSRPHRKSSLFAVVTAIEACHHCERVEVKEEENREETEPVPPLVAPVCAMVLVDDLQPAQIQKAQLDYPEVGPVLQWVQEGGDQPLIRCLLCQLDPKLWWSSGTVSQHEVESHCRRRDACMVKNGPAGQAIVPLQQYSSGVPMERVAEASVVAECPVLGMFKRFWVPEELHSNHGHNFDARSSPASAASLPSGRHAPPRCNLKATAKSAAHVSYLPQLQSWTYATTVDVPSGG</sequence>
<dbReference type="SUPFAM" id="SSF56672">
    <property type="entry name" value="DNA/RNA polymerases"/>
    <property type="match status" value="1"/>
</dbReference>
<dbReference type="Proteomes" id="UP001152622">
    <property type="component" value="Chromosome 6"/>
</dbReference>
<comment type="caution">
    <text evidence="2">The sequence shown here is derived from an EMBL/GenBank/DDBJ whole genome shotgun (WGS) entry which is preliminary data.</text>
</comment>
<name>A0A9Q1FEI7_SYNKA</name>
<evidence type="ECO:0008006" key="4">
    <source>
        <dbReference type="Google" id="ProtNLM"/>
    </source>
</evidence>
<reference evidence="2" key="1">
    <citation type="journal article" date="2023" name="Science">
        <title>Genome structures resolve the early diversification of teleost fishes.</title>
        <authorList>
            <person name="Parey E."/>
            <person name="Louis A."/>
            <person name="Montfort J."/>
            <person name="Bouchez O."/>
            <person name="Roques C."/>
            <person name="Iampietro C."/>
            <person name="Lluch J."/>
            <person name="Castinel A."/>
            <person name="Donnadieu C."/>
            <person name="Desvignes T."/>
            <person name="Floi Bucao C."/>
            <person name="Jouanno E."/>
            <person name="Wen M."/>
            <person name="Mejri S."/>
            <person name="Dirks R."/>
            <person name="Jansen H."/>
            <person name="Henkel C."/>
            <person name="Chen W.J."/>
            <person name="Zahm M."/>
            <person name="Cabau C."/>
            <person name="Klopp C."/>
            <person name="Thompson A.W."/>
            <person name="Robinson-Rechavi M."/>
            <person name="Braasch I."/>
            <person name="Lecointre G."/>
            <person name="Bobe J."/>
            <person name="Postlethwait J.H."/>
            <person name="Berthelot C."/>
            <person name="Roest Crollius H."/>
            <person name="Guiguen Y."/>
        </authorList>
    </citation>
    <scope>NUCLEOTIDE SEQUENCE</scope>
    <source>
        <strain evidence="2">WJC10195</strain>
    </source>
</reference>
<keyword evidence="3" id="KW-1185">Reference proteome</keyword>
<gene>
    <name evidence="2" type="ORF">SKAU_G00195730</name>
</gene>
<proteinExistence type="predicted"/>
<accession>A0A9Q1FEI7</accession>
<evidence type="ECO:0000256" key="1">
    <source>
        <dbReference type="SAM" id="MobiDB-lite"/>
    </source>
</evidence>
<dbReference type="Gene3D" id="3.30.70.270">
    <property type="match status" value="1"/>
</dbReference>
<protein>
    <recommendedName>
        <fullName evidence="4">Reverse transcriptase</fullName>
    </recommendedName>
</protein>
<evidence type="ECO:0000313" key="3">
    <source>
        <dbReference type="Proteomes" id="UP001152622"/>
    </source>
</evidence>
<feature type="region of interest" description="Disordered" evidence="1">
    <location>
        <begin position="298"/>
        <end position="321"/>
    </location>
</feature>
<dbReference type="InterPro" id="IPR043128">
    <property type="entry name" value="Rev_trsase/Diguanyl_cyclase"/>
</dbReference>